<feature type="transmembrane region" description="Helical" evidence="1">
    <location>
        <begin position="123"/>
        <end position="147"/>
    </location>
</feature>
<reference evidence="2 3" key="1">
    <citation type="journal article" date="2015" name="Int. J. Syst. Evol. Microbiol.">
        <title>Youhaiella tibetensis gen. nov., sp. nov., isolated from subsurface sediment.</title>
        <authorList>
            <person name="Wang Y.X."/>
            <person name="Huang F.Q."/>
            <person name="Nogi Y."/>
            <person name="Pang S.J."/>
            <person name="Wang P.K."/>
            <person name="Lv J."/>
        </authorList>
    </citation>
    <scope>NUCLEOTIDE SEQUENCE [LARGE SCALE GENOMIC DNA]</scope>
    <source>
        <strain evidence="3">fig4</strain>
    </source>
</reference>
<dbReference type="EMBL" id="CP041690">
    <property type="protein sequence ID" value="QEE21135.1"/>
    <property type="molecule type" value="Genomic_DNA"/>
</dbReference>
<evidence type="ECO:0000313" key="3">
    <source>
        <dbReference type="Proteomes" id="UP000321062"/>
    </source>
</evidence>
<gene>
    <name evidence="2" type="ORF">FNA67_13550</name>
</gene>
<organism evidence="2 3">
    <name type="scientific">Paradevosia tibetensis</name>
    <dbReference type="NCBI Taxonomy" id="1447062"/>
    <lineage>
        <taxon>Bacteria</taxon>
        <taxon>Pseudomonadati</taxon>
        <taxon>Pseudomonadota</taxon>
        <taxon>Alphaproteobacteria</taxon>
        <taxon>Hyphomicrobiales</taxon>
        <taxon>Devosiaceae</taxon>
        <taxon>Paradevosia</taxon>
    </lineage>
</organism>
<proteinExistence type="predicted"/>
<feature type="transmembrane region" description="Helical" evidence="1">
    <location>
        <begin position="250"/>
        <end position="270"/>
    </location>
</feature>
<dbReference type="RefSeq" id="WP_147656352.1">
    <property type="nucleotide sequence ID" value="NZ_BMFM01000001.1"/>
</dbReference>
<keyword evidence="1" id="KW-1133">Transmembrane helix</keyword>
<feature type="transmembrane region" description="Helical" evidence="1">
    <location>
        <begin position="320"/>
        <end position="343"/>
    </location>
</feature>
<sequence length="513" mass="54175">MSAAPNTLAWFARHELRLAWREWLAMMTGGRPVRRAGVIAFLLILVAAMHWLSFVLIAPWVASGAVPDKPTLVMLTGAGLLFWTVMLSQVLESITRVYYARSDLDLILSSPASSRRLFAVRTAAVALTSTALSALLASPLVNVLIALDGPRWLAAYGVAAALGGLATAIALGVTVALFRTVGPGRTRFIAQVVAAIVGAGFVIGVQAVAILHFGSFSRFTLFQSSEVIAAAPDVDSLLWWPARAAMGEPLPALAVIATGLAALVVTVAATSSSYGFHAISTAGLHHVRRQAKPTRRPFRAWSQHQALRRKEWLLLQRDPWLLSQTLMQILYLAPPALLLWLNFGTHTGAFVVVVPVLIMAAGQLAGGLAWLAISGEDAHDLVATAPVTPRAVLRAKIEAVLVVIAVVLAPLIALLALSSPFVALVTAIGAVLSAGSATAIQLWFRVTAKRSLFRRRQVASRAATLSEALASIMWAGTGALAVAGQWVAIAMAVIALLVLAVARLLSPARAAHA</sequence>
<protein>
    <submittedName>
        <fullName evidence="2">Permease</fullName>
    </submittedName>
</protein>
<feature type="transmembrane region" description="Helical" evidence="1">
    <location>
        <begin position="349"/>
        <end position="373"/>
    </location>
</feature>
<feature type="transmembrane region" description="Helical" evidence="1">
    <location>
        <begin position="72"/>
        <end position="91"/>
    </location>
</feature>
<feature type="transmembrane region" description="Helical" evidence="1">
    <location>
        <begin position="153"/>
        <end position="178"/>
    </location>
</feature>
<dbReference type="OrthoDB" id="7339241at2"/>
<keyword evidence="1" id="KW-0472">Membrane</keyword>
<evidence type="ECO:0000256" key="1">
    <source>
        <dbReference type="SAM" id="Phobius"/>
    </source>
</evidence>
<feature type="transmembrane region" description="Helical" evidence="1">
    <location>
        <begin position="483"/>
        <end position="505"/>
    </location>
</feature>
<feature type="transmembrane region" description="Helical" evidence="1">
    <location>
        <begin position="458"/>
        <end position="477"/>
    </location>
</feature>
<accession>A0A5B9DQD3</accession>
<dbReference type="KEGG" id="yti:FNA67_13550"/>
<evidence type="ECO:0000313" key="2">
    <source>
        <dbReference type="EMBL" id="QEE21135.1"/>
    </source>
</evidence>
<feature type="transmembrane region" description="Helical" evidence="1">
    <location>
        <begin position="36"/>
        <end position="60"/>
    </location>
</feature>
<keyword evidence="3" id="KW-1185">Reference proteome</keyword>
<feature type="transmembrane region" description="Helical" evidence="1">
    <location>
        <begin position="423"/>
        <end position="446"/>
    </location>
</feature>
<dbReference type="AlphaFoldDB" id="A0A5B9DQD3"/>
<name>A0A5B9DQD3_9HYPH</name>
<feature type="transmembrane region" description="Helical" evidence="1">
    <location>
        <begin position="190"/>
        <end position="213"/>
    </location>
</feature>
<keyword evidence="1" id="KW-0812">Transmembrane</keyword>
<feature type="transmembrane region" description="Helical" evidence="1">
    <location>
        <begin position="399"/>
        <end position="417"/>
    </location>
</feature>
<dbReference type="Proteomes" id="UP000321062">
    <property type="component" value="Chromosome"/>
</dbReference>